<sequence length="266" mass="29463">MYTQLDIESHFDGKLKIAYLNQPDTMNALTKPSLSDLKDFVKECSEDPTIRCVAISGRGRAFCSGQNLDDAFVQGNDHHDDDIIRRIVTDYYNPLVLEITRCKKPVVALVNGPAVGAGAMLALICDFVLASNKAYFAQAFSNIGLIPDTGGTYFLPKLLGRQLANYLAFTGKKLSAEESKSYGLVAEVFSEEEFNSKSMEILEKTSNMPTVGLKLTKKAFAASYNNTLKEQLELEGDLQQEAAETEDFKEGVQAFLQKRKPEYKGK</sequence>
<comment type="similarity">
    <text evidence="1 2">Belongs to the enoyl-CoA hydratase/isomerase family.</text>
</comment>
<dbReference type="EMBL" id="JPRP01000004">
    <property type="protein sequence ID" value="KFE97819.1"/>
    <property type="molecule type" value="Genomic_DNA"/>
</dbReference>
<proteinExistence type="inferred from homology"/>
<name>A0A085Z056_9FLAO</name>
<dbReference type="InterPro" id="IPR029045">
    <property type="entry name" value="ClpP/crotonase-like_dom_sf"/>
</dbReference>
<dbReference type="OrthoDB" id="9775794at2"/>
<evidence type="ECO:0000313" key="4">
    <source>
        <dbReference type="Proteomes" id="UP000028713"/>
    </source>
</evidence>
<dbReference type="PANTHER" id="PTHR43684">
    <property type="match status" value="1"/>
</dbReference>
<dbReference type="AlphaFoldDB" id="A0A085Z056"/>
<comment type="caution">
    <text evidence="3">The sequence shown here is derived from an EMBL/GenBank/DDBJ whole genome shotgun (WGS) entry which is preliminary data.</text>
</comment>
<dbReference type="RefSeq" id="WP_034679202.1">
    <property type="nucleotide sequence ID" value="NZ_FPAP01000005.1"/>
</dbReference>
<reference evidence="3 4" key="1">
    <citation type="submission" date="2014-07" db="EMBL/GenBank/DDBJ databases">
        <title>Genome of Chryseobacterium formosense LMG 24722.</title>
        <authorList>
            <person name="Pipes S.E."/>
            <person name="Stropko S.J."/>
            <person name="Newman J.D."/>
        </authorList>
    </citation>
    <scope>NUCLEOTIDE SEQUENCE [LARGE SCALE GENOMIC DNA]</scope>
    <source>
        <strain evidence="3 4">LMG 24722</strain>
    </source>
</reference>
<dbReference type="PROSITE" id="PS00166">
    <property type="entry name" value="ENOYL_COA_HYDRATASE"/>
    <property type="match status" value="1"/>
</dbReference>
<dbReference type="InterPro" id="IPR014748">
    <property type="entry name" value="Enoyl-CoA_hydra_C"/>
</dbReference>
<dbReference type="GO" id="GO:0003824">
    <property type="term" value="F:catalytic activity"/>
    <property type="evidence" value="ECO:0007669"/>
    <property type="project" value="InterPro"/>
</dbReference>
<protein>
    <submittedName>
        <fullName evidence="3">Enoyl-CoA hydratase</fullName>
    </submittedName>
</protein>
<gene>
    <name evidence="3" type="ORF">IX39_18870</name>
</gene>
<dbReference type="Gene3D" id="3.90.226.10">
    <property type="entry name" value="2-enoyl-CoA Hydratase, Chain A, domain 1"/>
    <property type="match status" value="1"/>
</dbReference>
<dbReference type="InterPro" id="IPR001753">
    <property type="entry name" value="Enoyl-CoA_hydra/iso"/>
</dbReference>
<evidence type="ECO:0000256" key="1">
    <source>
        <dbReference type="ARBA" id="ARBA00005254"/>
    </source>
</evidence>
<dbReference type="Gene3D" id="1.10.12.10">
    <property type="entry name" value="Lyase 2-enoyl-coa Hydratase, Chain A, domain 2"/>
    <property type="match status" value="1"/>
</dbReference>
<dbReference type="Pfam" id="PF00378">
    <property type="entry name" value="ECH_1"/>
    <property type="match status" value="1"/>
</dbReference>
<dbReference type="Proteomes" id="UP000028713">
    <property type="component" value="Unassembled WGS sequence"/>
</dbReference>
<keyword evidence="4" id="KW-1185">Reference proteome</keyword>
<accession>A0A085Z056</accession>
<dbReference type="InterPro" id="IPR018376">
    <property type="entry name" value="Enoyl-CoA_hyd/isom_CS"/>
</dbReference>
<dbReference type="eggNOG" id="COG1024">
    <property type="taxonomic scope" value="Bacteria"/>
</dbReference>
<organism evidence="3 4">
    <name type="scientific">Chryseobacterium formosense</name>
    <dbReference type="NCBI Taxonomy" id="236814"/>
    <lineage>
        <taxon>Bacteria</taxon>
        <taxon>Pseudomonadati</taxon>
        <taxon>Bacteroidota</taxon>
        <taxon>Flavobacteriia</taxon>
        <taxon>Flavobacteriales</taxon>
        <taxon>Weeksellaceae</taxon>
        <taxon>Chryseobacterium group</taxon>
        <taxon>Chryseobacterium</taxon>
    </lineage>
</organism>
<evidence type="ECO:0000256" key="2">
    <source>
        <dbReference type="RuleBase" id="RU003707"/>
    </source>
</evidence>
<dbReference type="InterPro" id="IPR051053">
    <property type="entry name" value="ECH/Chromodomain_protein"/>
</dbReference>
<dbReference type="SUPFAM" id="SSF52096">
    <property type="entry name" value="ClpP/crotonase"/>
    <property type="match status" value="1"/>
</dbReference>
<evidence type="ECO:0000313" key="3">
    <source>
        <dbReference type="EMBL" id="KFE97819.1"/>
    </source>
</evidence>
<dbReference type="CDD" id="cd06558">
    <property type="entry name" value="crotonase-like"/>
    <property type="match status" value="1"/>
</dbReference>
<dbReference type="STRING" id="236814.IX39_18870"/>
<dbReference type="PANTHER" id="PTHR43684:SF4">
    <property type="entry name" value="ENOYL-COA HYDRATASE_ISOMERASE FAMILY PROTEIN (AFU_ORTHOLOGUE AFUA_1G01890)"/>
    <property type="match status" value="1"/>
</dbReference>